<keyword evidence="1" id="KW-0677">Repeat</keyword>
<evidence type="ECO:0000256" key="2">
    <source>
        <dbReference type="PROSITE-ProRule" id="PRU00708"/>
    </source>
</evidence>
<evidence type="ECO:0000256" key="1">
    <source>
        <dbReference type="ARBA" id="ARBA00022737"/>
    </source>
</evidence>
<organism evidence="3 4">
    <name type="scientific">Heracleum sosnowskyi</name>
    <dbReference type="NCBI Taxonomy" id="360622"/>
    <lineage>
        <taxon>Eukaryota</taxon>
        <taxon>Viridiplantae</taxon>
        <taxon>Streptophyta</taxon>
        <taxon>Embryophyta</taxon>
        <taxon>Tracheophyta</taxon>
        <taxon>Spermatophyta</taxon>
        <taxon>Magnoliopsida</taxon>
        <taxon>eudicotyledons</taxon>
        <taxon>Gunneridae</taxon>
        <taxon>Pentapetalae</taxon>
        <taxon>asterids</taxon>
        <taxon>campanulids</taxon>
        <taxon>Apiales</taxon>
        <taxon>Apiaceae</taxon>
        <taxon>Apioideae</taxon>
        <taxon>apioid superclade</taxon>
        <taxon>Tordylieae</taxon>
        <taxon>Tordyliinae</taxon>
        <taxon>Heracleum</taxon>
    </lineage>
</organism>
<reference evidence="3" key="2">
    <citation type="submission" date="2023-05" db="EMBL/GenBank/DDBJ databases">
        <authorList>
            <person name="Schelkunov M.I."/>
        </authorList>
    </citation>
    <scope>NUCLEOTIDE SEQUENCE</scope>
    <source>
        <strain evidence="3">Hsosn_3</strain>
        <tissue evidence="3">Leaf</tissue>
    </source>
</reference>
<dbReference type="GO" id="GO:0009451">
    <property type="term" value="P:RNA modification"/>
    <property type="evidence" value="ECO:0007669"/>
    <property type="project" value="InterPro"/>
</dbReference>
<evidence type="ECO:0000313" key="3">
    <source>
        <dbReference type="EMBL" id="KAK1371436.1"/>
    </source>
</evidence>
<gene>
    <name evidence="3" type="ORF">POM88_037528</name>
</gene>
<reference evidence="3" key="1">
    <citation type="submission" date="2023-02" db="EMBL/GenBank/DDBJ databases">
        <title>Genome of toxic invasive species Heracleum sosnowskyi carries increased number of genes despite the absence of recent whole-genome duplications.</title>
        <authorList>
            <person name="Schelkunov M."/>
            <person name="Shtratnikova V."/>
            <person name="Makarenko M."/>
            <person name="Klepikova A."/>
            <person name="Omelchenko D."/>
            <person name="Novikova G."/>
            <person name="Obukhova E."/>
            <person name="Bogdanov V."/>
            <person name="Penin A."/>
            <person name="Logacheva M."/>
        </authorList>
    </citation>
    <scope>NUCLEOTIDE SEQUENCE</scope>
    <source>
        <strain evidence="3">Hsosn_3</strain>
        <tissue evidence="3">Leaf</tissue>
    </source>
</reference>
<comment type="caution">
    <text evidence="3">The sequence shown here is derived from an EMBL/GenBank/DDBJ whole genome shotgun (WGS) entry which is preliminary data.</text>
</comment>
<dbReference type="InterPro" id="IPR011990">
    <property type="entry name" value="TPR-like_helical_dom_sf"/>
</dbReference>
<dbReference type="EMBL" id="JAUIZM010000008">
    <property type="protein sequence ID" value="KAK1371436.1"/>
    <property type="molecule type" value="Genomic_DNA"/>
</dbReference>
<keyword evidence="4" id="KW-1185">Reference proteome</keyword>
<evidence type="ECO:0000313" key="4">
    <source>
        <dbReference type="Proteomes" id="UP001237642"/>
    </source>
</evidence>
<dbReference type="PANTHER" id="PTHR47926:SF533">
    <property type="entry name" value="DYW DOMAIN-CONTAINING PROTEIN"/>
    <property type="match status" value="1"/>
</dbReference>
<dbReference type="GO" id="GO:0003723">
    <property type="term" value="F:RNA binding"/>
    <property type="evidence" value="ECO:0007669"/>
    <property type="project" value="InterPro"/>
</dbReference>
<evidence type="ECO:0008006" key="5">
    <source>
        <dbReference type="Google" id="ProtNLM"/>
    </source>
</evidence>
<dbReference type="Proteomes" id="UP001237642">
    <property type="component" value="Unassembled WGS sequence"/>
</dbReference>
<dbReference type="NCBIfam" id="TIGR00756">
    <property type="entry name" value="PPR"/>
    <property type="match status" value="1"/>
</dbReference>
<name>A0AAD8HQM8_9APIA</name>
<feature type="repeat" description="PPR" evidence="2">
    <location>
        <begin position="67"/>
        <end position="107"/>
    </location>
</feature>
<dbReference type="AlphaFoldDB" id="A0AAD8HQM8"/>
<proteinExistence type="predicted"/>
<sequence length="153" mass="17073">MQSEYRFGFSLVSAVHTCACLGELQLLRQVQGVGIVIGLEFGVVACKALVGDPNDGYLVFSGMREKDIVSWTSMVVGYARASRLEDIGQGSEVLGLFEQMMKEGIVPSADMYVRQLMTRRGLWENAALSWIDNYPDHQLWSTQNSSRQSQAMR</sequence>
<dbReference type="PANTHER" id="PTHR47926">
    <property type="entry name" value="PENTATRICOPEPTIDE REPEAT-CONTAINING PROTEIN"/>
    <property type="match status" value="1"/>
</dbReference>
<dbReference type="PROSITE" id="PS51375">
    <property type="entry name" value="PPR"/>
    <property type="match status" value="1"/>
</dbReference>
<dbReference type="Gene3D" id="1.25.40.10">
    <property type="entry name" value="Tetratricopeptide repeat domain"/>
    <property type="match status" value="1"/>
</dbReference>
<dbReference type="InterPro" id="IPR046960">
    <property type="entry name" value="PPR_At4g14850-like_plant"/>
</dbReference>
<dbReference type="Pfam" id="PF01535">
    <property type="entry name" value="PPR"/>
    <property type="match status" value="2"/>
</dbReference>
<accession>A0AAD8HQM8</accession>
<protein>
    <recommendedName>
        <fullName evidence="5">Pentatricopeptide repeat-containing protein</fullName>
    </recommendedName>
</protein>
<dbReference type="InterPro" id="IPR002885">
    <property type="entry name" value="PPR_rpt"/>
</dbReference>